<sequence length="514" mass="60280">MRIIISAIVLIILIIFLLLLVYSNNTTETFINQKDIDAIKNYQGKITDTYDTIDEPISDSLIPTNPNESIKLSDYEVIEIFKYILLRPPTIQEMQKFAYYKKDEVNEYLYNSPEYDKLIKTQNNDVNNGIEGAIAKKNLINRIMTIYSTIYKEDLPIKMMTPLRDCFIHLQLNEFLFTAMLESYNYKKFEVDVLSTYVLTKKVLLKVFNKHFNVLELKLVAQQKINDASKQKSYFMKEVDNIKKDLLSVSSSSADVVKTVISTIKANFPNVYNELLKSTIKNGGSEATMADTTDINTLNSYLSNIEKYQNYNDGEEYDDEYSYDNEYEEPPRPPPPRDEYDEPPKRRRRKPRRNDYDEPIARFKNYQKPPPPKDNDYDNEYDNDYDNEYDRDEPIARFRNYEDEEENSYEDFKTIENLELKTKTKDKIKALDDNAELYVRVYKPMVHNNSYVLPSGYKPPICTSLGQEQITQPTFTQSKLLFQGTDLNSAYKDTQVGSIMPKFIYKEYTDVKIN</sequence>
<evidence type="ECO:0000313" key="2">
    <source>
        <dbReference type="EMBL" id="QHU29573.1"/>
    </source>
</evidence>
<name>A0A6C0LG93_9ZZZZ</name>
<dbReference type="EMBL" id="MN740490">
    <property type="protein sequence ID" value="QHU29573.1"/>
    <property type="molecule type" value="Genomic_DNA"/>
</dbReference>
<accession>A0A6C0LG93</accession>
<feature type="compositionally biased region" description="Basic and acidic residues" evidence="1">
    <location>
        <begin position="329"/>
        <end position="344"/>
    </location>
</feature>
<dbReference type="AlphaFoldDB" id="A0A6C0LG93"/>
<organism evidence="2">
    <name type="scientific">viral metagenome</name>
    <dbReference type="NCBI Taxonomy" id="1070528"/>
    <lineage>
        <taxon>unclassified sequences</taxon>
        <taxon>metagenomes</taxon>
        <taxon>organismal metagenomes</taxon>
    </lineage>
</organism>
<feature type="region of interest" description="Disordered" evidence="1">
    <location>
        <begin position="315"/>
        <end position="393"/>
    </location>
</feature>
<feature type="compositionally biased region" description="Acidic residues" evidence="1">
    <location>
        <begin position="315"/>
        <end position="328"/>
    </location>
</feature>
<feature type="compositionally biased region" description="Acidic residues" evidence="1">
    <location>
        <begin position="377"/>
        <end position="391"/>
    </location>
</feature>
<reference evidence="2" key="1">
    <citation type="journal article" date="2020" name="Nature">
        <title>Giant virus diversity and host interactions through global metagenomics.</title>
        <authorList>
            <person name="Schulz F."/>
            <person name="Roux S."/>
            <person name="Paez-Espino D."/>
            <person name="Jungbluth S."/>
            <person name="Walsh D.A."/>
            <person name="Denef V.J."/>
            <person name="McMahon K.D."/>
            <person name="Konstantinidis K.T."/>
            <person name="Eloe-Fadrosh E.A."/>
            <person name="Kyrpides N.C."/>
            <person name="Woyke T."/>
        </authorList>
    </citation>
    <scope>NUCLEOTIDE SEQUENCE</scope>
    <source>
        <strain evidence="2">GVMAG-M-3300027804-48</strain>
    </source>
</reference>
<proteinExistence type="predicted"/>
<evidence type="ECO:0000256" key="1">
    <source>
        <dbReference type="SAM" id="MobiDB-lite"/>
    </source>
</evidence>
<protein>
    <submittedName>
        <fullName evidence="2">Uncharacterized protein</fullName>
    </submittedName>
</protein>